<gene>
    <name evidence="1" type="ORF">CYMTET_55567</name>
</gene>
<protein>
    <submittedName>
        <fullName evidence="1">Uncharacterized protein</fullName>
    </submittedName>
</protein>
<keyword evidence="2" id="KW-1185">Reference proteome</keyword>
<accession>A0AAE0BDX9</accession>
<sequence length="95" mass="10724">MHACTQTDALTMVHGYLQRFRGASVSTLQAYCELGDSEVVDFNDTFCVFVTSVVNTEMCARVAAAHTGGTQKWIREMEDRVAWLIRTYFTHNKIA</sequence>
<dbReference type="AlphaFoldDB" id="A0AAE0BDX9"/>
<organism evidence="1 2">
    <name type="scientific">Cymbomonas tetramitiformis</name>
    <dbReference type="NCBI Taxonomy" id="36881"/>
    <lineage>
        <taxon>Eukaryota</taxon>
        <taxon>Viridiplantae</taxon>
        <taxon>Chlorophyta</taxon>
        <taxon>Pyramimonadophyceae</taxon>
        <taxon>Pyramimonadales</taxon>
        <taxon>Pyramimonadaceae</taxon>
        <taxon>Cymbomonas</taxon>
    </lineage>
</organism>
<evidence type="ECO:0000313" key="2">
    <source>
        <dbReference type="Proteomes" id="UP001190700"/>
    </source>
</evidence>
<dbReference type="Proteomes" id="UP001190700">
    <property type="component" value="Unassembled WGS sequence"/>
</dbReference>
<evidence type="ECO:0000313" key="1">
    <source>
        <dbReference type="EMBL" id="KAK3234168.1"/>
    </source>
</evidence>
<reference evidence="1 2" key="1">
    <citation type="journal article" date="2015" name="Genome Biol. Evol.">
        <title>Comparative Genomics of a Bacterivorous Green Alga Reveals Evolutionary Causalities and Consequences of Phago-Mixotrophic Mode of Nutrition.</title>
        <authorList>
            <person name="Burns J.A."/>
            <person name="Paasch A."/>
            <person name="Narechania A."/>
            <person name="Kim E."/>
        </authorList>
    </citation>
    <scope>NUCLEOTIDE SEQUENCE [LARGE SCALE GENOMIC DNA]</scope>
    <source>
        <strain evidence="1 2">PLY_AMNH</strain>
    </source>
</reference>
<proteinExistence type="predicted"/>
<dbReference type="EMBL" id="LGRX02035551">
    <property type="protein sequence ID" value="KAK3234168.1"/>
    <property type="molecule type" value="Genomic_DNA"/>
</dbReference>
<name>A0AAE0BDX9_9CHLO</name>
<comment type="caution">
    <text evidence="1">The sequence shown here is derived from an EMBL/GenBank/DDBJ whole genome shotgun (WGS) entry which is preliminary data.</text>
</comment>